<dbReference type="Proteomes" id="UP000199518">
    <property type="component" value="Unassembled WGS sequence"/>
</dbReference>
<reference evidence="3" key="1">
    <citation type="submission" date="2016-10" db="EMBL/GenBank/DDBJ databases">
        <authorList>
            <person name="Varghese N."/>
            <person name="Submissions S."/>
        </authorList>
    </citation>
    <scope>NUCLEOTIDE SEQUENCE [LARGE SCALE GENOMIC DNA]</scope>
    <source>
        <strain evidence="3">DSM 26348</strain>
    </source>
</reference>
<organism evidence="2 3">
    <name type="scientific">Planctomicrobium piriforme</name>
    <dbReference type="NCBI Taxonomy" id="1576369"/>
    <lineage>
        <taxon>Bacteria</taxon>
        <taxon>Pseudomonadati</taxon>
        <taxon>Planctomycetota</taxon>
        <taxon>Planctomycetia</taxon>
        <taxon>Planctomycetales</taxon>
        <taxon>Planctomycetaceae</taxon>
        <taxon>Planctomicrobium</taxon>
    </lineage>
</organism>
<dbReference type="AlphaFoldDB" id="A0A1I3FVP0"/>
<keyword evidence="1" id="KW-0472">Membrane</keyword>
<protein>
    <submittedName>
        <fullName evidence="2">Uncharacterized protein</fullName>
    </submittedName>
</protein>
<name>A0A1I3FVP0_9PLAN</name>
<keyword evidence="1" id="KW-0812">Transmembrane</keyword>
<feature type="transmembrane region" description="Helical" evidence="1">
    <location>
        <begin position="20"/>
        <end position="38"/>
    </location>
</feature>
<accession>A0A1I3FVP0</accession>
<evidence type="ECO:0000313" key="2">
    <source>
        <dbReference type="EMBL" id="SFI15207.1"/>
    </source>
</evidence>
<proteinExistence type="predicted"/>
<keyword evidence="1" id="KW-1133">Transmembrane helix</keyword>
<gene>
    <name evidence="2" type="ORF">SAMN05421753_10648</name>
</gene>
<keyword evidence="3" id="KW-1185">Reference proteome</keyword>
<evidence type="ECO:0000313" key="3">
    <source>
        <dbReference type="Proteomes" id="UP000199518"/>
    </source>
</evidence>
<evidence type="ECO:0000256" key="1">
    <source>
        <dbReference type="SAM" id="Phobius"/>
    </source>
</evidence>
<dbReference type="EMBL" id="FOQD01000006">
    <property type="protein sequence ID" value="SFI15207.1"/>
    <property type="molecule type" value="Genomic_DNA"/>
</dbReference>
<sequence>MNLYRFLHDHLMHASATDYGVLALSAVIAVWFFVNYKLD</sequence>